<feature type="region of interest" description="Disordered" evidence="3">
    <location>
        <begin position="103"/>
        <end position="152"/>
    </location>
</feature>
<gene>
    <name evidence="5" type="ORF">SPPG_06633</name>
</gene>
<evidence type="ECO:0000313" key="5">
    <source>
        <dbReference type="EMBL" id="KNC98233.1"/>
    </source>
</evidence>
<sequence length="152" mass="17153">MGRKQTTQHVLEELPVPGDGQCVAKVVENRGGGNYVVQVPAEVNWTDEPTLLVSLPSKFRKLIWVKRGSFVIIQREEGKTKIAGEIVHVLFLDHIKHLKAQGIWPAEFEPNPPSAKDGESDESQSDDEENDDDLFVNPNRQYDEDDDDDDDE</sequence>
<comment type="similarity">
    <text evidence="1">Belongs to the EIF1AD family.</text>
</comment>
<dbReference type="InterPro" id="IPR006196">
    <property type="entry name" value="RNA-binding_domain_S1_IF1"/>
</dbReference>
<evidence type="ECO:0000256" key="1">
    <source>
        <dbReference type="ARBA" id="ARBA00007340"/>
    </source>
</evidence>
<evidence type="ECO:0000256" key="2">
    <source>
        <dbReference type="ARBA" id="ARBA00022884"/>
    </source>
</evidence>
<feature type="domain" description="S1-like" evidence="4">
    <location>
        <begin position="20"/>
        <end position="89"/>
    </location>
</feature>
<dbReference type="GO" id="GO:0003723">
    <property type="term" value="F:RNA binding"/>
    <property type="evidence" value="ECO:0007669"/>
    <property type="project" value="UniProtKB-KW"/>
</dbReference>
<feature type="compositionally biased region" description="Acidic residues" evidence="3">
    <location>
        <begin position="119"/>
        <end position="134"/>
    </location>
</feature>
<dbReference type="AlphaFoldDB" id="A0A0L0HBV8"/>
<dbReference type="GeneID" id="27689924"/>
<dbReference type="Proteomes" id="UP000053201">
    <property type="component" value="Unassembled WGS sequence"/>
</dbReference>
<keyword evidence="6" id="KW-1185">Reference proteome</keyword>
<dbReference type="Pfam" id="PF01176">
    <property type="entry name" value="eIF-1a"/>
    <property type="match status" value="1"/>
</dbReference>
<dbReference type="EMBL" id="KQ257461">
    <property type="protein sequence ID" value="KNC98233.1"/>
    <property type="molecule type" value="Genomic_DNA"/>
</dbReference>
<protein>
    <recommendedName>
        <fullName evidence="4">S1-like domain-containing protein</fullName>
    </recommendedName>
</protein>
<dbReference type="SMART" id="SM00652">
    <property type="entry name" value="eIF1a"/>
    <property type="match status" value="1"/>
</dbReference>
<dbReference type="PANTHER" id="PTHR21641">
    <property type="entry name" value="TRANSLATION INITIATION FACTOR-RELATED"/>
    <property type="match status" value="1"/>
</dbReference>
<dbReference type="eggNOG" id="KOG2925">
    <property type="taxonomic scope" value="Eukaryota"/>
</dbReference>
<dbReference type="InterPro" id="IPR012340">
    <property type="entry name" value="NA-bd_OB-fold"/>
</dbReference>
<organism evidence="5 6">
    <name type="scientific">Spizellomyces punctatus (strain DAOM BR117)</name>
    <dbReference type="NCBI Taxonomy" id="645134"/>
    <lineage>
        <taxon>Eukaryota</taxon>
        <taxon>Fungi</taxon>
        <taxon>Fungi incertae sedis</taxon>
        <taxon>Chytridiomycota</taxon>
        <taxon>Chytridiomycota incertae sedis</taxon>
        <taxon>Chytridiomycetes</taxon>
        <taxon>Spizellomycetales</taxon>
        <taxon>Spizellomycetaceae</taxon>
        <taxon>Spizellomyces</taxon>
    </lineage>
</organism>
<accession>A0A0L0HBV8</accession>
<dbReference type="VEuPathDB" id="FungiDB:SPPG_06633"/>
<name>A0A0L0HBV8_SPIPD</name>
<evidence type="ECO:0000259" key="4">
    <source>
        <dbReference type="Pfam" id="PF01176"/>
    </source>
</evidence>
<evidence type="ECO:0000313" key="6">
    <source>
        <dbReference type="Proteomes" id="UP000053201"/>
    </source>
</evidence>
<keyword evidence="2" id="KW-0694">RNA-binding</keyword>
<dbReference type="InParanoid" id="A0A0L0HBV8"/>
<dbReference type="InterPro" id="IPR001253">
    <property type="entry name" value="TIF_eIF-1A"/>
</dbReference>
<feature type="compositionally biased region" description="Acidic residues" evidence="3">
    <location>
        <begin position="143"/>
        <end position="152"/>
    </location>
</feature>
<dbReference type="SUPFAM" id="SSF50249">
    <property type="entry name" value="Nucleic acid-binding proteins"/>
    <property type="match status" value="1"/>
</dbReference>
<proteinExistence type="inferred from homology"/>
<dbReference type="Gene3D" id="2.40.50.140">
    <property type="entry name" value="Nucleic acid-binding proteins"/>
    <property type="match status" value="1"/>
</dbReference>
<evidence type="ECO:0000256" key="3">
    <source>
        <dbReference type="SAM" id="MobiDB-lite"/>
    </source>
</evidence>
<dbReference type="FunCoup" id="A0A0L0HBV8">
    <property type="interactions" value="573"/>
</dbReference>
<dbReference type="RefSeq" id="XP_016606273.1">
    <property type="nucleotide sequence ID" value="XM_016754833.1"/>
</dbReference>
<dbReference type="OrthoDB" id="1738325at2759"/>
<dbReference type="InterPro" id="IPR039294">
    <property type="entry name" value="EIF1AD"/>
</dbReference>
<reference evidence="5 6" key="1">
    <citation type="submission" date="2009-08" db="EMBL/GenBank/DDBJ databases">
        <title>The Genome Sequence of Spizellomyces punctatus strain DAOM BR117.</title>
        <authorList>
            <consortium name="The Broad Institute Genome Sequencing Platform"/>
            <person name="Russ C."/>
            <person name="Cuomo C."/>
            <person name="Shea T."/>
            <person name="Young S.K."/>
            <person name="Zeng Q."/>
            <person name="Koehrsen M."/>
            <person name="Haas B."/>
            <person name="Borodovsky M."/>
            <person name="Guigo R."/>
            <person name="Alvarado L."/>
            <person name="Berlin A."/>
            <person name="Bochicchio J."/>
            <person name="Borenstein D."/>
            <person name="Chapman S."/>
            <person name="Chen Z."/>
            <person name="Engels R."/>
            <person name="Freedman E."/>
            <person name="Gellesch M."/>
            <person name="Goldberg J."/>
            <person name="Griggs A."/>
            <person name="Gujja S."/>
            <person name="Heiman D."/>
            <person name="Hepburn T."/>
            <person name="Howarth C."/>
            <person name="Jen D."/>
            <person name="Larson L."/>
            <person name="Lewis B."/>
            <person name="Mehta T."/>
            <person name="Park D."/>
            <person name="Pearson M."/>
            <person name="Roberts A."/>
            <person name="Saif S."/>
            <person name="Shenoy N."/>
            <person name="Sisk P."/>
            <person name="Stolte C."/>
            <person name="Sykes S."/>
            <person name="Thomson T."/>
            <person name="Walk T."/>
            <person name="White J."/>
            <person name="Yandava C."/>
            <person name="Burger G."/>
            <person name="Gray M.W."/>
            <person name="Holland P.W.H."/>
            <person name="King N."/>
            <person name="Lang F.B.F."/>
            <person name="Roger A.J."/>
            <person name="Ruiz-Trillo I."/>
            <person name="Lander E."/>
            <person name="Nusbaum C."/>
        </authorList>
    </citation>
    <scope>NUCLEOTIDE SEQUENCE [LARGE SCALE GENOMIC DNA]</scope>
    <source>
        <strain evidence="5 6">DAOM BR117</strain>
    </source>
</reference>
<dbReference type="STRING" id="645134.A0A0L0HBV8"/>
<dbReference type="OMA" id="RFMITHI"/>
<dbReference type="GO" id="GO:0003743">
    <property type="term" value="F:translation initiation factor activity"/>
    <property type="evidence" value="ECO:0007669"/>
    <property type="project" value="InterPro"/>
</dbReference>
<dbReference type="PANTHER" id="PTHR21641:SF0">
    <property type="entry name" value="RNA-BINDING PROTEIN EIF1AD-RELATED"/>
    <property type="match status" value="1"/>
</dbReference>
<dbReference type="GO" id="GO:0005634">
    <property type="term" value="C:nucleus"/>
    <property type="evidence" value="ECO:0007669"/>
    <property type="project" value="TreeGrafter"/>
</dbReference>